<keyword evidence="1" id="KW-1133">Transmembrane helix</keyword>
<feature type="transmembrane region" description="Helical" evidence="1">
    <location>
        <begin position="153"/>
        <end position="174"/>
    </location>
</feature>
<keyword evidence="3" id="KW-1185">Reference proteome</keyword>
<feature type="transmembrane region" description="Helical" evidence="1">
    <location>
        <begin position="94"/>
        <end position="113"/>
    </location>
</feature>
<feature type="transmembrane region" description="Helical" evidence="1">
    <location>
        <begin position="30"/>
        <end position="51"/>
    </location>
</feature>
<feature type="transmembrane region" description="Helical" evidence="1">
    <location>
        <begin position="125"/>
        <end position="147"/>
    </location>
</feature>
<dbReference type="Pfam" id="PF11086">
    <property type="entry name" value="DUF2878"/>
    <property type="match status" value="1"/>
</dbReference>
<accession>A0ABS6MIZ2</accession>
<proteinExistence type="predicted"/>
<organism evidence="2 3">
    <name type="scientific">Arsukibacterium indicum</name>
    <dbReference type="NCBI Taxonomy" id="2848612"/>
    <lineage>
        <taxon>Bacteria</taxon>
        <taxon>Pseudomonadati</taxon>
        <taxon>Pseudomonadota</taxon>
        <taxon>Gammaproteobacteria</taxon>
        <taxon>Chromatiales</taxon>
        <taxon>Chromatiaceae</taxon>
        <taxon>Arsukibacterium</taxon>
    </lineage>
</organism>
<dbReference type="InterPro" id="IPR021306">
    <property type="entry name" value="DUF2878"/>
</dbReference>
<dbReference type="RefSeq" id="WP_217668414.1">
    <property type="nucleotide sequence ID" value="NZ_JAHRID010000002.1"/>
</dbReference>
<dbReference type="EMBL" id="JAHRID010000002">
    <property type="protein sequence ID" value="MBV2128784.1"/>
    <property type="molecule type" value="Genomic_DNA"/>
</dbReference>
<evidence type="ECO:0000313" key="3">
    <source>
        <dbReference type="Proteomes" id="UP000704611"/>
    </source>
</evidence>
<evidence type="ECO:0000256" key="1">
    <source>
        <dbReference type="SAM" id="Phobius"/>
    </source>
</evidence>
<sequence length="184" mass="19666">MNNGSAAPVVSGYLSPHPGIHWRSIIGFELAWLALVYFQSLAVTPALAYLIYGIYRLPNRARLAVLAIAAVGIVIDSTLVSLDVISFSGTTSEALLLPGWFILIWLLFALAAVETMAGFLRPWWLGMLLGATGGPLSYLGGAALSGGVLQFPLASWSFVALVAVWAVIGVILGYSRRFYAHTVN</sequence>
<protein>
    <submittedName>
        <fullName evidence="2">DUF2878 domain-containing protein</fullName>
    </submittedName>
</protein>
<comment type="caution">
    <text evidence="2">The sequence shown here is derived from an EMBL/GenBank/DDBJ whole genome shotgun (WGS) entry which is preliminary data.</text>
</comment>
<gene>
    <name evidence="2" type="ORF">KQY15_06720</name>
</gene>
<dbReference type="Proteomes" id="UP000704611">
    <property type="component" value="Unassembled WGS sequence"/>
</dbReference>
<name>A0ABS6MIZ2_9GAMM</name>
<keyword evidence="1" id="KW-0812">Transmembrane</keyword>
<reference evidence="2 3" key="1">
    <citation type="submission" date="2021-06" db="EMBL/GenBank/DDBJ databases">
        <title>Rheinheimera indica sp. nov., isolated from deep-sea sediment.</title>
        <authorList>
            <person name="Wang Z."/>
            <person name="Zhang X.-Y."/>
        </authorList>
    </citation>
    <scope>NUCLEOTIDE SEQUENCE [LARGE SCALE GENOMIC DNA]</scope>
    <source>
        <strain evidence="2 3">SM2107</strain>
    </source>
</reference>
<keyword evidence="1" id="KW-0472">Membrane</keyword>
<feature type="transmembrane region" description="Helical" evidence="1">
    <location>
        <begin position="63"/>
        <end position="82"/>
    </location>
</feature>
<evidence type="ECO:0000313" key="2">
    <source>
        <dbReference type="EMBL" id="MBV2128784.1"/>
    </source>
</evidence>